<dbReference type="AlphaFoldDB" id="A0A6A8LVL7"/>
<reference evidence="5 6" key="1">
    <citation type="submission" date="2019-11" db="EMBL/GenBank/DDBJ databases">
        <title>Draft Genome Sequence of Plant Growth-Promoting Rhizosphere-Associated Bacteria.</title>
        <authorList>
            <person name="Vasilyev I.Y."/>
            <person name="Radchenko V."/>
            <person name="Ilnitskaya E.V."/>
        </authorList>
    </citation>
    <scope>NUCLEOTIDE SEQUENCE [LARGE SCALE GENOMIC DNA]</scope>
    <source>
        <strain evidence="5 6">VRA_1sq_f</strain>
    </source>
</reference>
<evidence type="ECO:0000313" key="5">
    <source>
        <dbReference type="EMBL" id="MSE05949.1"/>
    </source>
</evidence>
<comment type="caution">
    <text evidence="5">The sequence shown here is derived from an EMBL/GenBank/DDBJ whole genome shotgun (WGS) entry which is preliminary data.</text>
</comment>
<dbReference type="InterPro" id="IPR027417">
    <property type="entry name" value="P-loop_NTPase"/>
</dbReference>
<dbReference type="Gene3D" id="3.40.50.300">
    <property type="entry name" value="P-loop containing nucleotide triphosphate hydrolases"/>
    <property type="match status" value="1"/>
</dbReference>
<dbReference type="PRINTS" id="PR00819">
    <property type="entry name" value="CBXCFQXSUPER"/>
</dbReference>
<dbReference type="InterPro" id="IPR000641">
    <property type="entry name" value="CbxX/CfxQ"/>
</dbReference>
<sequence length="259" mass="29338">SLIGLDKVKKQVKEFINLNIINQKRKEQGLQVVNTSMHSLFLGNPGTGKTTVARIIGDVLYQKQVISRPDVIEVSRADLVAEYVGQTASKTREVLKSALGGILFIDEAYTLSNGGENDFGREAIDEILKFMEDHRDDIVIIFAGYTKEMDQFLKMNSGLKSRIPNVFDFEDYTADEVVQIGLFDLSKRQYILENEDTYSEVVKDSYESTNDHSNGRWIRNVNEKLIAIQAERLASSPNDMNDIDMLKTITEEDLLKFKG</sequence>
<dbReference type="SMART" id="SM00382">
    <property type="entry name" value="AAA"/>
    <property type="match status" value="1"/>
</dbReference>
<dbReference type="Gene3D" id="1.10.8.60">
    <property type="match status" value="1"/>
</dbReference>
<protein>
    <submittedName>
        <fullName evidence="5">AAA family ATPase</fullName>
    </submittedName>
</protein>
<evidence type="ECO:0000256" key="3">
    <source>
        <dbReference type="ARBA" id="ARBA00022840"/>
    </source>
</evidence>
<dbReference type="Pfam" id="PF00004">
    <property type="entry name" value="AAA"/>
    <property type="match status" value="1"/>
</dbReference>
<evidence type="ECO:0000313" key="6">
    <source>
        <dbReference type="Proteomes" id="UP000437575"/>
    </source>
</evidence>
<dbReference type="PANTHER" id="PTHR43392">
    <property type="entry name" value="AAA-TYPE ATPASE FAMILY PROTEIN / ANKYRIN REPEAT FAMILY PROTEIN"/>
    <property type="match status" value="1"/>
</dbReference>
<organism evidence="5 6">
    <name type="scientific">Ligilactobacillus salivarius</name>
    <dbReference type="NCBI Taxonomy" id="1624"/>
    <lineage>
        <taxon>Bacteria</taxon>
        <taxon>Bacillati</taxon>
        <taxon>Bacillota</taxon>
        <taxon>Bacilli</taxon>
        <taxon>Lactobacillales</taxon>
        <taxon>Lactobacillaceae</taxon>
        <taxon>Ligilactobacillus</taxon>
    </lineage>
</organism>
<comment type="similarity">
    <text evidence="1">Belongs to the CbxX/CfxQ family.</text>
</comment>
<dbReference type="EMBL" id="WKKZ01000501">
    <property type="protein sequence ID" value="MSE05949.1"/>
    <property type="molecule type" value="Genomic_DNA"/>
</dbReference>
<dbReference type="FunFam" id="3.40.50.300:FF:000216">
    <property type="entry name" value="Type VII secretion ATPase EccA"/>
    <property type="match status" value="1"/>
</dbReference>
<dbReference type="PANTHER" id="PTHR43392:SF2">
    <property type="entry name" value="AAA-TYPE ATPASE FAMILY PROTEIN _ ANKYRIN REPEAT FAMILY PROTEIN"/>
    <property type="match status" value="1"/>
</dbReference>
<dbReference type="InterPro" id="IPR050773">
    <property type="entry name" value="CbxX/CfxQ_RuBisCO_ESX"/>
</dbReference>
<proteinExistence type="inferred from homology"/>
<feature type="domain" description="AAA+ ATPase" evidence="4">
    <location>
        <begin position="35"/>
        <end position="173"/>
    </location>
</feature>
<dbReference type="InterPro" id="IPR003593">
    <property type="entry name" value="AAA+_ATPase"/>
</dbReference>
<dbReference type="SUPFAM" id="SSF52540">
    <property type="entry name" value="P-loop containing nucleoside triphosphate hydrolases"/>
    <property type="match status" value="1"/>
</dbReference>
<keyword evidence="3" id="KW-0067">ATP-binding</keyword>
<gene>
    <name evidence="5" type="ORF">GKC34_09090</name>
</gene>
<evidence type="ECO:0000256" key="2">
    <source>
        <dbReference type="ARBA" id="ARBA00022741"/>
    </source>
</evidence>
<evidence type="ECO:0000259" key="4">
    <source>
        <dbReference type="SMART" id="SM00382"/>
    </source>
</evidence>
<dbReference type="GO" id="GO:0016887">
    <property type="term" value="F:ATP hydrolysis activity"/>
    <property type="evidence" value="ECO:0007669"/>
    <property type="project" value="InterPro"/>
</dbReference>
<keyword evidence="2" id="KW-0547">Nucleotide-binding</keyword>
<accession>A0A6A8LVL7</accession>
<dbReference type="InterPro" id="IPR003959">
    <property type="entry name" value="ATPase_AAA_core"/>
</dbReference>
<name>A0A6A8LVL7_9LACO</name>
<feature type="non-terminal residue" evidence="5">
    <location>
        <position position="1"/>
    </location>
</feature>
<dbReference type="InterPro" id="IPR041627">
    <property type="entry name" value="AAA_lid_6"/>
</dbReference>
<dbReference type="Proteomes" id="UP000437575">
    <property type="component" value="Unassembled WGS sequence"/>
</dbReference>
<dbReference type="GO" id="GO:0005524">
    <property type="term" value="F:ATP binding"/>
    <property type="evidence" value="ECO:0007669"/>
    <property type="project" value="UniProtKB-KW"/>
</dbReference>
<dbReference type="Pfam" id="PF17866">
    <property type="entry name" value="AAA_lid_6"/>
    <property type="match status" value="1"/>
</dbReference>
<dbReference type="CDD" id="cd00009">
    <property type="entry name" value="AAA"/>
    <property type="match status" value="1"/>
</dbReference>
<evidence type="ECO:0000256" key="1">
    <source>
        <dbReference type="ARBA" id="ARBA00010378"/>
    </source>
</evidence>